<dbReference type="RefSeq" id="XP_007317486.1">
    <property type="nucleotide sequence ID" value="XM_007317424.1"/>
</dbReference>
<protein>
    <submittedName>
        <fullName evidence="1">Uncharacterized protein</fullName>
    </submittedName>
</protein>
<dbReference type="AlphaFoldDB" id="F8NVF5"/>
<proteinExistence type="predicted"/>
<dbReference type="EMBL" id="GL945433">
    <property type="protein sequence ID" value="EGO25364.1"/>
    <property type="molecule type" value="Genomic_DNA"/>
</dbReference>
<accession>F8NVF5</accession>
<gene>
    <name evidence="1" type="ORF">SERLADRAFT_465410</name>
</gene>
<organism>
    <name type="scientific">Serpula lacrymans var. lacrymans (strain S7.9)</name>
    <name type="common">Dry rot fungus</name>
    <dbReference type="NCBI Taxonomy" id="578457"/>
    <lineage>
        <taxon>Eukaryota</taxon>
        <taxon>Fungi</taxon>
        <taxon>Dikarya</taxon>
        <taxon>Basidiomycota</taxon>
        <taxon>Agaricomycotina</taxon>
        <taxon>Agaricomycetes</taxon>
        <taxon>Agaricomycetidae</taxon>
        <taxon>Boletales</taxon>
        <taxon>Coniophorineae</taxon>
        <taxon>Serpulaceae</taxon>
        <taxon>Serpula</taxon>
    </lineage>
</organism>
<name>F8NVF5_SERL9</name>
<reference evidence="1" key="1">
    <citation type="submission" date="2011-04" db="EMBL/GenBank/DDBJ databases">
        <title>Evolution of plant cell wall degrading machinery underlies the functional diversity of forest fungi.</title>
        <authorList>
            <consortium name="US DOE Joint Genome Institute (JGI-PGF)"/>
            <person name="Eastwood D.C."/>
            <person name="Floudas D."/>
            <person name="Binder M."/>
            <person name="Majcherczyk A."/>
            <person name="Schneider P."/>
            <person name="Aerts A."/>
            <person name="Asiegbu F.O."/>
            <person name="Baker S.E."/>
            <person name="Barry K."/>
            <person name="Bendiksby M."/>
            <person name="Blumentritt M."/>
            <person name="Coutinho P.M."/>
            <person name="Cullen D."/>
            <person name="Cullen D."/>
            <person name="Gathman A."/>
            <person name="Goodell B."/>
            <person name="Henrissat B."/>
            <person name="Ihrmark K."/>
            <person name="Kauserud H."/>
            <person name="Kohler A."/>
            <person name="LaButti K."/>
            <person name="Lapidus A."/>
            <person name="Lavin J.L."/>
            <person name="Lee Y.-H."/>
            <person name="Lindquist E."/>
            <person name="Lilly W."/>
            <person name="Lucas S."/>
            <person name="Morin E."/>
            <person name="Murat C."/>
            <person name="Oguiza J.A."/>
            <person name="Park J."/>
            <person name="Pisabarro A.G."/>
            <person name="Riley R."/>
            <person name="Rosling A."/>
            <person name="Salamov A."/>
            <person name="Schmidt O."/>
            <person name="Schmutz J."/>
            <person name="Skrede I."/>
            <person name="Stenlid J."/>
            <person name="Wiebenga A."/>
            <person name="Xie X."/>
            <person name="Kues U."/>
            <person name="Hibbett D.S."/>
            <person name="Hoffmeister D."/>
            <person name="Hogberg N."/>
            <person name="Martin F."/>
            <person name="Grigoriev I.V."/>
            <person name="Watkinson S.C."/>
        </authorList>
    </citation>
    <scope>NUCLEOTIDE SEQUENCE</scope>
    <source>
        <strain evidence="1">S7.9</strain>
    </source>
</reference>
<dbReference type="HOGENOM" id="CLU_1950125_0_0_1"/>
<sequence length="129" mass="14322">MSLVISLHCHHLTPTFQAYHIVILACLHGPTTTGSTSLVTNLCHLQNALLCCMFLSFPPNGSLHGPSSDLPSPWKHWTAMGLHPIDKRRGQRAAHIVAFISLFRCRYGPSMNNVLPFITSDFCRGMHLC</sequence>
<dbReference type="GeneID" id="18818894"/>
<evidence type="ECO:0000313" key="1">
    <source>
        <dbReference type="EMBL" id="EGO25364.1"/>
    </source>
</evidence>
<dbReference type="KEGG" id="sla:SERLADRAFT_465410"/>
<dbReference type="Proteomes" id="UP000008064">
    <property type="component" value="Unassembled WGS sequence"/>
</dbReference>